<dbReference type="EMBL" id="JAKLTQ010000011">
    <property type="protein sequence ID" value="MCG2623130.1"/>
    <property type="molecule type" value="Genomic_DNA"/>
</dbReference>
<gene>
    <name evidence="1" type="ORF">LVY72_14605</name>
</gene>
<sequence length="165" mass="19259">MAANVLSLVERQVTSTAWKRHRLFFRRAVETTDVHLDFAIDSKPLRDWIQEWEGADKAPGEVSLLTPDRPDLAVEQIDRLLGGTPHQYWDRAWLLFCAYCWDEGCGGVTADITRRDGMVYWSNLGWNFSYEQDTNLIPKAAVFAFDEREYDRVLLEARERFRRTA</sequence>
<name>A0ABS9L8X2_9MICC</name>
<comment type="caution">
    <text evidence="1">The sequence shown here is derived from an EMBL/GenBank/DDBJ whole genome shotgun (WGS) entry which is preliminary data.</text>
</comment>
<evidence type="ECO:0000313" key="2">
    <source>
        <dbReference type="Proteomes" id="UP001165368"/>
    </source>
</evidence>
<keyword evidence="2" id="KW-1185">Reference proteome</keyword>
<proteinExistence type="predicted"/>
<dbReference type="Proteomes" id="UP001165368">
    <property type="component" value="Unassembled WGS sequence"/>
</dbReference>
<dbReference type="RefSeq" id="WP_237822132.1">
    <property type="nucleotide sequence ID" value="NZ_JAKLTQ010000011.1"/>
</dbReference>
<reference evidence="1" key="1">
    <citation type="submission" date="2022-01" db="EMBL/GenBank/DDBJ databases">
        <authorList>
            <person name="Jo J.-H."/>
            <person name="Im W.-T."/>
        </authorList>
    </citation>
    <scope>NUCLEOTIDE SEQUENCE</scope>
    <source>
        <strain evidence="1">I2-34</strain>
    </source>
</reference>
<accession>A0ABS9L8X2</accession>
<evidence type="ECO:0000313" key="1">
    <source>
        <dbReference type="EMBL" id="MCG2623130.1"/>
    </source>
</evidence>
<protein>
    <submittedName>
        <fullName evidence="1">Uncharacterized protein</fullName>
    </submittedName>
</protein>
<organism evidence="1 2">
    <name type="scientific">Arthrobacter hankyongi</name>
    <dbReference type="NCBI Taxonomy" id="2904801"/>
    <lineage>
        <taxon>Bacteria</taxon>
        <taxon>Bacillati</taxon>
        <taxon>Actinomycetota</taxon>
        <taxon>Actinomycetes</taxon>
        <taxon>Micrococcales</taxon>
        <taxon>Micrococcaceae</taxon>
        <taxon>Arthrobacter</taxon>
    </lineage>
</organism>